<sequence length="95" mass="10045">MTDGVTAPPPLQRESGRLAVLRQKATELESVFLAEMLGEAGLGEVSTGFGGGIGEEQFASFLRQEQARAIVAHGGIGLSESLFRALVKEEARNDS</sequence>
<reference evidence="2 3" key="1">
    <citation type="submission" date="2016-10" db="EMBL/GenBank/DDBJ databases">
        <authorList>
            <person name="de Groot N.N."/>
        </authorList>
    </citation>
    <scope>NUCLEOTIDE SEQUENCE [LARGE SCALE GENOMIC DNA]</scope>
    <source>
        <strain evidence="2 3">DSM 3857</strain>
    </source>
</reference>
<evidence type="ECO:0000313" key="3">
    <source>
        <dbReference type="Proteomes" id="UP000198761"/>
    </source>
</evidence>
<protein>
    <submittedName>
        <fullName evidence="2">Rod binding protein</fullName>
    </submittedName>
</protein>
<dbReference type="STRING" id="933059.SAMN04488103_101217"/>
<proteinExistence type="predicted"/>
<keyword evidence="3" id="KW-1185">Reference proteome</keyword>
<feature type="domain" description="Flagellar protein FlgJ N-terminal" evidence="1">
    <location>
        <begin position="48"/>
        <end position="84"/>
    </location>
</feature>
<dbReference type="OrthoDB" id="7690273at2"/>
<evidence type="ECO:0000313" key="2">
    <source>
        <dbReference type="EMBL" id="SEM46143.1"/>
    </source>
</evidence>
<dbReference type="EMBL" id="FOCE01000001">
    <property type="protein sequence ID" value="SEM46143.1"/>
    <property type="molecule type" value="Genomic_DNA"/>
</dbReference>
<name>A0A1H7YJK8_9RHOB</name>
<accession>A0A1H7YJK8</accession>
<dbReference type="AlphaFoldDB" id="A0A1H7YJK8"/>
<dbReference type="RefSeq" id="WP_091295540.1">
    <property type="nucleotide sequence ID" value="NZ_FOCE01000001.1"/>
</dbReference>
<dbReference type="Proteomes" id="UP000198761">
    <property type="component" value="Unassembled WGS sequence"/>
</dbReference>
<dbReference type="Pfam" id="PF10135">
    <property type="entry name" value="Rod-binding"/>
    <property type="match status" value="1"/>
</dbReference>
<organism evidence="2 3">
    <name type="scientific">Gemmobacter aquatilis</name>
    <dbReference type="NCBI Taxonomy" id="933059"/>
    <lineage>
        <taxon>Bacteria</taxon>
        <taxon>Pseudomonadati</taxon>
        <taxon>Pseudomonadota</taxon>
        <taxon>Alphaproteobacteria</taxon>
        <taxon>Rhodobacterales</taxon>
        <taxon>Paracoccaceae</taxon>
        <taxon>Gemmobacter</taxon>
    </lineage>
</organism>
<evidence type="ECO:0000259" key="1">
    <source>
        <dbReference type="Pfam" id="PF10135"/>
    </source>
</evidence>
<gene>
    <name evidence="2" type="ORF">SAMN04488103_101217</name>
</gene>
<dbReference type="InterPro" id="IPR019301">
    <property type="entry name" value="Flagellar_prot_FlgJ_N"/>
</dbReference>